<feature type="domain" description="HTH gntR-type" evidence="5">
    <location>
        <begin position="3"/>
        <end position="71"/>
    </location>
</feature>
<evidence type="ECO:0000256" key="1">
    <source>
        <dbReference type="ARBA" id="ARBA00022491"/>
    </source>
</evidence>
<comment type="caution">
    <text evidence="6">The sequence shown here is derived from an EMBL/GenBank/DDBJ whole genome shotgun (WGS) entry which is preliminary data.</text>
</comment>
<name>A0ABQ4KH73_9BACI</name>
<dbReference type="Proteomes" id="UP000679950">
    <property type="component" value="Unassembled WGS sequence"/>
</dbReference>
<reference evidence="6 7" key="1">
    <citation type="submission" date="2021-03" db="EMBL/GenBank/DDBJ databases">
        <title>Antimicrobial resistance genes in bacteria isolated from Japanese honey, and their potential for conferring macrolide and lincosamide resistance in the American foulbrood pathogen Paenibacillus larvae.</title>
        <authorList>
            <person name="Okamoto M."/>
            <person name="Kumagai M."/>
            <person name="Kanamori H."/>
            <person name="Takamatsu D."/>
        </authorList>
    </citation>
    <scope>NUCLEOTIDE SEQUENCE [LARGE SCALE GENOMIC DNA]</scope>
    <source>
        <strain evidence="6 7">J8TS2</strain>
    </source>
</reference>
<organism evidence="6 7">
    <name type="scientific">Lederbergia ruris</name>
    <dbReference type="NCBI Taxonomy" id="217495"/>
    <lineage>
        <taxon>Bacteria</taxon>
        <taxon>Bacillati</taxon>
        <taxon>Bacillota</taxon>
        <taxon>Bacilli</taxon>
        <taxon>Bacillales</taxon>
        <taxon>Bacillaceae</taxon>
        <taxon>Lederbergia</taxon>
    </lineage>
</organism>
<evidence type="ECO:0000313" key="6">
    <source>
        <dbReference type="EMBL" id="GIN57247.1"/>
    </source>
</evidence>
<dbReference type="InterPro" id="IPR028082">
    <property type="entry name" value="Peripla_BP_I"/>
</dbReference>
<proteinExistence type="predicted"/>
<sequence length="375" mass="42406">MNKPLYREIYESILNKINEGEWKYGDKIPSEKELADQFNVSRITSKKALDLLSQEKRIKRIQGKGSFVTKGAASNSSVTLEANSQLRKDIFTVGLIISDFSESFGVTLVKQIEKEITKLGGLLYLKLSLENVVEEEKAIEELLDIGVDGLIILPVHGEHYNMKILELVLRKFPLVLIDRYLRGIQASAVLTDNIRASTVATNYLFSLGHREVAYITPPDDGTTVLADRLTGYQQAFHQQQYPYNPEIILTSSVTDYLVFKEQGAAFEEELKKIQQFLLENPTITGFVSCRYSLAIVLQHVIHTIGKEVPKDYSVVCFDSPKMNIGPFPFTHILQDEVGIAKKTVLLLHEKMKGKNHTEKELVQFELIEGLSTREV</sequence>
<dbReference type="Pfam" id="PF13377">
    <property type="entry name" value="Peripla_BP_3"/>
    <property type="match status" value="1"/>
</dbReference>
<accession>A0ABQ4KH73</accession>
<protein>
    <submittedName>
        <fullName evidence="6">LacI family transcriptional regulator</fullName>
    </submittedName>
</protein>
<evidence type="ECO:0000313" key="7">
    <source>
        <dbReference type="Proteomes" id="UP000679950"/>
    </source>
</evidence>
<dbReference type="InterPro" id="IPR036390">
    <property type="entry name" value="WH_DNA-bd_sf"/>
</dbReference>
<dbReference type="PROSITE" id="PS50949">
    <property type="entry name" value="HTH_GNTR"/>
    <property type="match status" value="1"/>
</dbReference>
<dbReference type="Gene3D" id="1.10.10.10">
    <property type="entry name" value="Winged helix-like DNA-binding domain superfamily/Winged helix DNA-binding domain"/>
    <property type="match status" value="1"/>
</dbReference>
<dbReference type="CDD" id="cd07377">
    <property type="entry name" value="WHTH_GntR"/>
    <property type="match status" value="1"/>
</dbReference>
<keyword evidence="7" id="KW-1185">Reference proteome</keyword>
<evidence type="ECO:0000259" key="5">
    <source>
        <dbReference type="PROSITE" id="PS50949"/>
    </source>
</evidence>
<dbReference type="PRINTS" id="PR00035">
    <property type="entry name" value="HTHGNTR"/>
</dbReference>
<dbReference type="PANTHER" id="PTHR30146">
    <property type="entry name" value="LACI-RELATED TRANSCRIPTIONAL REPRESSOR"/>
    <property type="match status" value="1"/>
</dbReference>
<dbReference type="EMBL" id="BORB01000010">
    <property type="protein sequence ID" value="GIN57247.1"/>
    <property type="molecule type" value="Genomic_DNA"/>
</dbReference>
<dbReference type="InterPro" id="IPR036388">
    <property type="entry name" value="WH-like_DNA-bd_sf"/>
</dbReference>
<dbReference type="CDD" id="cd06267">
    <property type="entry name" value="PBP1_LacI_sugar_binding-like"/>
    <property type="match status" value="1"/>
</dbReference>
<evidence type="ECO:0000256" key="2">
    <source>
        <dbReference type="ARBA" id="ARBA00023015"/>
    </source>
</evidence>
<dbReference type="PANTHER" id="PTHR30146:SF95">
    <property type="entry name" value="RIBOSE OPERON REPRESSOR"/>
    <property type="match status" value="1"/>
</dbReference>
<keyword evidence="3" id="KW-0238">DNA-binding</keyword>
<dbReference type="InterPro" id="IPR000524">
    <property type="entry name" value="Tscrpt_reg_HTH_GntR"/>
</dbReference>
<dbReference type="RefSeq" id="WP_212966019.1">
    <property type="nucleotide sequence ID" value="NZ_BORB01000010.1"/>
</dbReference>
<keyword evidence="4" id="KW-0804">Transcription</keyword>
<evidence type="ECO:0000256" key="3">
    <source>
        <dbReference type="ARBA" id="ARBA00023125"/>
    </source>
</evidence>
<dbReference type="Pfam" id="PF00392">
    <property type="entry name" value="GntR"/>
    <property type="match status" value="1"/>
</dbReference>
<keyword evidence="2" id="KW-0805">Transcription regulation</keyword>
<gene>
    <name evidence="6" type="ORF">J8TS2_15660</name>
</gene>
<dbReference type="InterPro" id="IPR046335">
    <property type="entry name" value="LacI/GalR-like_sensor"/>
</dbReference>
<keyword evidence="1" id="KW-0678">Repressor</keyword>
<dbReference type="Gene3D" id="3.40.50.2300">
    <property type="match status" value="2"/>
</dbReference>
<evidence type="ECO:0000256" key="4">
    <source>
        <dbReference type="ARBA" id="ARBA00023163"/>
    </source>
</evidence>
<dbReference type="SMART" id="SM00345">
    <property type="entry name" value="HTH_GNTR"/>
    <property type="match status" value="1"/>
</dbReference>
<dbReference type="SUPFAM" id="SSF53822">
    <property type="entry name" value="Periplasmic binding protein-like I"/>
    <property type="match status" value="1"/>
</dbReference>
<dbReference type="SUPFAM" id="SSF46785">
    <property type="entry name" value="Winged helix' DNA-binding domain"/>
    <property type="match status" value="1"/>
</dbReference>